<evidence type="ECO:0000256" key="2">
    <source>
        <dbReference type="SAM" id="SignalP"/>
    </source>
</evidence>
<dbReference type="InterPro" id="IPR005064">
    <property type="entry name" value="BUG"/>
</dbReference>
<accession>A0A9X0QW44</accession>
<dbReference type="SUPFAM" id="SSF53850">
    <property type="entry name" value="Periplasmic binding protein-like II"/>
    <property type="match status" value="1"/>
</dbReference>
<protein>
    <submittedName>
        <fullName evidence="3">Tripartite tricarboxylate transporter substrate binding protein</fullName>
    </submittedName>
</protein>
<dbReference type="Gene3D" id="3.40.190.10">
    <property type="entry name" value="Periplasmic binding protein-like II"/>
    <property type="match status" value="1"/>
</dbReference>
<feature type="signal peptide" evidence="2">
    <location>
        <begin position="1"/>
        <end position="24"/>
    </location>
</feature>
<dbReference type="Pfam" id="PF03401">
    <property type="entry name" value="TctC"/>
    <property type="match status" value="1"/>
</dbReference>
<evidence type="ECO:0000256" key="1">
    <source>
        <dbReference type="ARBA" id="ARBA00006987"/>
    </source>
</evidence>
<dbReference type="PANTHER" id="PTHR42928">
    <property type="entry name" value="TRICARBOXYLATE-BINDING PROTEIN"/>
    <property type="match status" value="1"/>
</dbReference>
<dbReference type="PANTHER" id="PTHR42928:SF5">
    <property type="entry name" value="BLR1237 PROTEIN"/>
    <property type="match status" value="1"/>
</dbReference>
<dbReference type="Gene3D" id="3.40.190.150">
    <property type="entry name" value="Bordetella uptake gene, domain 1"/>
    <property type="match status" value="1"/>
</dbReference>
<reference evidence="3" key="1">
    <citation type="submission" date="2020-08" db="EMBL/GenBank/DDBJ databases">
        <authorList>
            <person name="Hu Y."/>
            <person name="Nguyen S.V."/>
            <person name="Li F."/>
            <person name="Fanning S."/>
        </authorList>
    </citation>
    <scope>NUCLEOTIDE SEQUENCE</scope>
    <source>
        <strain evidence="3">SYSU D8009</strain>
    </source>
</reference>
<gene>
    <name evidence="3" type="ORF">H7965_01570</name>
</gene>
<dbReference type="RefSeq" id="WP_186768756.1">
    <property type="nucleotide sequence ID" value="NZ_JACOMF010000001.1"/>
</dbReference>
<comment type="similarity">
    <text evidence="1">Belongs to the UPF0065 (bug) family.</text>
</comment>
<comment type="caution">
    <text evidence="3">The sequence shown here is derived from an EMBL/GenBank/DDBJ whole genome shotgun (WGS) entry which is preliminary data.</text>
</comment>
<keyword evidence="2" id="KW-0732">Signal</keyword>
<dbReference type="Proteomes" id="UP000600101">
    <property type="component" value="Unassembled WGS sequence"/>
</dbReference>
<evidence type="ECO:0000313" key="3">
    <source>
        <dbReference type="EMBL" id="MBC4013998.1"/>
    </source>
</evidence>
<evidence type="ECO:0000313" key="4">
    <source>
        <dbReference type="Proteomes" id="UP000600101"/>
    </source>
</evidence>
<organism evidence="3 4">
    <name type="scientific">Siccirubricoccus deserti</name>
    <dbReference type="NCBI Taxonomy" id="2013562"/>
    <lineage>
        <taxon>Bacteria</taxon>
        <taxon>Pseudomonadati</taxon>
        <taxon>Pseudomonadota</taxon>
        <taxon>Alphaproteobacteria</taxon>
        <taxon>Acetobacterales</taxon>
        <taxon>Roseomonadaceae</taxon>
        <taxon>Siccirubricoccus</taxon>
    </lineage>
</organism>
<keyword evidence="4" id="KW-1185">Reference proteome</keyword>
<dbReference type="PIRSF" id="PIRSF017082">
    <property type="entry name" value="YflP"/>
    <property type="match status" value="1"/>
</dbReference>
<dbReference type="AlphaFoldDB" id="A0A9X0QW44"/>
<dbReference type="CDD" id="cd07012">
    <property type="entry name" value="PBP2_Bug_TTT"/>
    <property type="match status" value="1"/>
</dbReference>
<dbReference type="EMBL" id="JACOMF010000001">
    <property type="protein sequence ID" value="MBC4013998.1"/>
    <property type="molecule type" value="Genomic_DNA"/>
</dbReference>
<feature type="chain" id="PRO_5040909282" evidence="2">
    <location>
        <begin position="25"/>
        <end position="329"/>
    </location>
</feature>
<dbReference type="InterPro" id="IPR042100">
    <property type="entry name" value="Bug_dom1"/>
</dbReference>
<sequence>MRTTRRTLLLGALPALSLPALALAQPGWRPDRPVRLVVAFAPGGNVDFTARLLAPIMAERLGQPVVIENRGGAGGVIGLDLVAKARPDGLTFGIGSSGTLTISPLTTARMPWDTWTDFTFIALAYRVPIVLANSATLPARTLQEFLAYAKANQGKVSAGSSGIGTGAHLGIELFNHGSGAGLTHVPYRSSGAAYPDLVAGHLHCMFDQLSAALPLHRDGKSRILATGSAVRSPQVPEAPTLREAGIIDAELSTSIGLLGPARLPPEILEALRSAMAAAVGDATVQARLLDLGAEVATPAQMNGRHYLAVTQEELALSRQAVEIAGLKPE</sequence>
<name>A0A9X0QW44_9PROT</name>
<proteinExistence type="inferred from homology"/>